<dbReference type="SUPFAM" id="SSF52540">
    <property type="entry name" value="P-loop containing nucleoside triphosphate hydrolases"/>
    <property type="match status" value="1"/>
</dbReference>
<evidence type="ECO:0000313" key="18">
    <source>
        <dbReference type="EMBL" id="TQL57332.1"/>
    </source>
</evidence>
<keyword evidence="8" id="KW-0653">Protein transport</keyword>
<feature type="transmembrane region" description="Helical" evidence="14">
    <location>
        <begin position="452"/>
        <end position="472"/>
    </location>
</feature>
<dbReference type="CDD" id="cd03228">
    <property type="entry name" value="ABCC_MRP_Like"/>
    <property type="match status" value="1"/>
</dbReference>
<dbReference type="Proteomes" id="UP000316196">
    <property type="component" value="Unassembled WGS sequence"/>
</dbReference>
<feature type="compositionally biased region" description="Basic and acidic residues" evidence="13">
    <location>
        <begin position="28"/>
        <end position="41"/>
    </location>
</feature>
<dbReference type="GO" id="GO:0008234">
    <property type="term" value="F:cysteine-type peptidase activity"/>
    <property type="evidence" value="ECO:0007669"/>
    <property type="project" value="UniProtKB-KW"/>
</dbReference>
<dbReference type="InterPro" id="IPR005074">
    <property type="entry name" value="Peptidase_C39"/>
</dbReference>
<feature type="domain" description="Peptidase C39" evidence="17">
    <location>
        <begin position="50"/>
        <end position="173"/>
    </location>
</feature>
<evidence type="ECO:0000256" key="9">
    <source>
        <dbReference type="ARBA" id="ARBA00022989"/>
    </source>
</evidence>
<dbReference type="Pfam" id="PF03412">
    <property type="entry name" value="Peptidase_C39"/>
    <property type="match status" value="1"/>
</dbReference>
<dbReference type="GO" id="GO:0005886">
    <property type="term" value="C:plasma membrane"/>
    <property type="evidence" value="ECO:0007669"/>
    <property type="project" value="UniProtKB-SubCell"/>
</dbReference>
<dbReference type="FunFam" id="3.40.50.300:FF:000299">
    <property type="entry name" value="ABC transporter ATP-binding protein/permease"/>
    <property type="match status" value="1"/>
</dbReference>
<sequence length="778" mass="84048">MTTSFEHETRSADGTGRLQTRSAKKRPSLKEALEKRVARGRPERTPTLIQMEAVECGAASLGILLRYHGRHVPLEELRRECAVSRDGANAAKVVTAGHSYGLVGSGKTIDLPDLAELDHPVIIHWAFQHFMVLEGFQRRGKSIVVHVNDPAMGRRTMTLREFDEGFTGVILDLVPGPEFEPGGDQPLLAGDYSRRLNRNGRALPLAMLAAVVLVVPGLAVPFLGRLFLDRGFEGSAVALAICVAGLSLSTIATIVLTITQNYYLRAAETRLGLARSTQLVRHLLRLPLHFFVQRNPAELARRVMTSTIVIHTLTRDILRGLANILLIGVYGIAMLHRDLFLGALALAVSGINLGVLQLVIRTRTEAAAALEAREASLTVTTLQTLATIETVKASGAEDVSFNRWAGFMARVITEGQRLGQATAALSVLPTLLSTINAALVVTIGGLRAADGALTIGILFAFQTLLGSINVPLTQITNQASRLQELGVQVARLRDVENYETDLLEQGEPPVDTPEASEAVEDRVRSDDKPSGAIRLESVGFAFPGQEEEWITDLSFTVEPGMRLALVGASGSGKSTVGRIVAGLESPTSGSVLIDGRPRTEWSAEALTGAIGYVDQNVVLFEGSVRDNVSMWDPDMPDEVVIQALEDAELFEDTAKRAGATNARVVEGGRNLSGGQRQRLELARALAASPSLLILDEATSALDPVTETRVIDNIRRRGCAVMLIAHRLSTIRDADRILVLERGRVVESGRHHELLEARGYYHRLITSGATSSQEGQESA</sequence>
<dbReference type="Gene3D" id="3.40.50.300">
    <property type="entry name" value="P-loop containing nucleotide triphosphate hydrolases"/>
    <property type="match status" value="1"/>
</dbReference>
<dbReference type="Pfam" id="PF00664">
    <property type="entry name" value="ABC_membrane"/>
    <property type="match status" value="1"/>
</dbReference>
<dbReference type="Gene3D" id="1.20.1560.10">
    <property type="entry name" value="ABC transporter type 1, transmembrane domain"/>
    <property type="match status" value="1"/>
</dbReference>
<dbReference type="Gene3D" id="3.90.70.10">
    <property type="entry name" value="Cysteine proteinases"/>
    <property type="match status" value="1"/>
</dbReference>
<dbReference type="PROSITE" id="PS50893">
    <property type="entry name" value="ABC_TRANSPORTER_2"/>
    <property type="match status" value="1"/>
</dbReference>
<keyword evidence="6" id="KW-0378">Hydrolase</keyword>
<dbReference type="GO" id="GO:0140359">
    <property type="term" value="F:ABC-type transporter activity"/>
    <property type="evidence" value="ECO:0007669"/>
    <property type="project" value="InterPro"/>
</dbReference>
<keyword evidence="5" id="KW-0547">Nucleotide-binding</keyword>
<feature type="domain" description="ABC transporter" evidence="15">
    <location>
        <begin position="533"/>
        <end position="766"/>
    </location>
</feature>
<dbReference type="GO" id="GO:0015031">
    <property type="term" value="P:protein transport"/>
    <property type="evidence" value="ECO:0007669"/>
    <property type="project" value="UniProtKB-KW"/>
</dbReference>
<evidence type="ECO:0000256" key="6">
    <source>
        <dbReference type="ARBA" id="ARBA00022807"/>
    </source>
</evidence>
<feature type="region of interest" description="Disordered" evidence="13">
    <location>
        <begin position="1"/>
        <end position="41"/>
    </location>
</feature>
<evidence type="ECO:0000256" key="4">
    <source>
        <dbReference type="ARBA" id="ARBA00022692"/>
    </source>
</evidence>
<feature type="transmembrane region" description="Helical" evidence="14">
    <location>
        <begin position="236"/>
        <end position="258"/>
    </location>
</feature>
<dbReference type="PROSITE" id="PS50990">
    <property type="entry name" value="PEPTIDASE_C39"/>
    <property type="match status" value="1"/>
</dbReference>
<dbReference type="GO" id="GO:0016887">
    <property type="term" value="F:ATP hydrolysis activity"/>
    <property type="evidence" value="ECO:0007669"/>
    <property type="project" value="InterPro"/>
</dbReference>
<gene>
    <name evidence="18" type="ORF">FB460_2409</name>
</gene>
<dbReference type="InterPro" id="IPR017871">
    <property type="entry name" value="ABC_transporter-like_CS"/>
</dbReference>
<feature type="transmembrane region" description="Helical" evidence="14">
    <location>
        <begin position="339"/>
        <end position="360"/>
    </location>
</feature>
<dbReference type="RefSeq" id="WP_142094423.1">
    <property type="nucleotide sequence ID" value="NZ_BAAAMD010000003.1"/>
</dbReference>
<feature type="domain" description="ABC transmembrane type-1" evidence="16">
    <location>
        <begin position="205"/>
        <end position="484"/>
    </location>
</feature>
<name>A0A542ZAG2_9ACTN</name>
<dbReference type="AlphaFoldDB" id="A0A542ZAG2"/>
<keyword evidence="19" id="KW-1185">Reference proteome</keyword>
<evidence type="ECO:0000256" key="2">
    <source>
        <dbReference type="ARBA" id="ARBA00022448"/>
    </source>
</evidence>
<proteinExistence type="inferred from homology"/>
<evidence type="ECO:0000256" key="7">
    <source>
        <dbReference type="ARBA" id="ARBA00022840"/>
    </source>
</evidence>
<feature type="compositionally biased region" description="Basic and acidic residues" evidence="13">
    <location>
        <begin position="1"/>
        <end position="11"/>
    </location>
</feature>
<evidence type="ECO:0000256" key="14">
    <source>
        <dbReference type="SAM" id="Phobius"/>
    </source>
</evidence>
<dbReference type="InterPro" id="IPR027417">
    <property type="entry name" value="P-loop_NTPase"/>
</dbReference>
<dbReference type="InterPro" id="IPR003439">
    <property type="entry name" value="ABC_transporter-like_ATP-bd"/>
</dbReference>
<comment type="subcellular location">
    <subcellularLocation>
        <location evidence="1">Cell membrane</location>
        <topology evidence="1">Multi-pass membrane protein</topology>
    </subcellularLocation>
</comment>
<dbReference type="EMBL" id="VFOR01000003">
    <property type="protein sequence ID" value="TQL57332.1"/>
    <property type="molecule type" value="Genomic_DNA"/>
</dbReference>
<evidence type="ECO:0000256" key="5">
    <source>
        <dbReference type="ARBA" id="ARBA00022741"/>
    </source>
</evidence>
<evidence type="ECO:0000256" key="13">
    <source>
        <dbReference type="SAM" id="MobiDB-lite"/>
    </source>
</evidence>
<keyword evidence="6" id="KW-0788">Thiol protease</keyword>
<evidence type="ECO:0000313" key="19">
    <source>
        <dbReference type="Proteomes" id="UP000316196"/>
    </source>
</evidence>
<evidence type="ECO:0000259" key="16">
    <source>
        <dbReference type="PROSITE" id="PS50929"/>
    </source>
</evidence>
<keyword evidence="9 14" id="KW-1133">Transmembrane helix</keyword>
<evidence type="ECO:0000256" key="1">
    <source>
        <dbReference type="ARBA" id="ARBA00004651"/>
    </source>
</evidence>
<keyword evidence="6" id="KW-0645">Protease</keyword>
<evidence type="ECO:0000259" key="15">
    <source>
        <dbReference type="PROSITE" id="PS50893"/>
    </source>
</evidence>
<dbReference type="InterPro" id="IPR003593">
    <property type="entry name" value="AAA+_ATPase"/>
</dbReference>
<comment type="caution">
    <text evidence="18">The sequence shown here is derived from an EMBL/GenBank/DDBJ whole genome shotgun (WGS) entry which is preliminary data.</text>
</comment>
<dbReference type="PROSITE" id="PS50929">
    <property type="entry name" value="ABC_TM1F"/>
    <property type="match status" value="1"/>
</dbReference>
<dbReference type="Pfam" id="PF00005">
    <property type="entry name" value="ABC_tran"/>
    <property type="match status" value="1"/>
</dbReference>
<reference evidence="18 19" key="1">
    <citation type="submission" date="2019-06" db="EMBL/GenBank/DDBJ databases">
        <title>Sequencing the genomes of 1000 actinobacteria strains.</title>
        <authorList>
            <person name="Klenk H.-P."/>
        </authorList>
    </citation>
    <scope>NUCLEOTIDE SEQUENCE [LARGE SCALE GENOMIC DNA]</scope>
    <source>
        <strain evidence="18 19">DSM 8251</strain>
    </source>
</reference>
<dbReference type="PANTHER" id="PTHR24221">
    <property type="entry name" value="ATP-BINDING CASSETTE SUB-FAMILY B"/>
    <property type="match status" value="1"/>
</dbReference>
<evidence type="ECO:0000256" key="3">
    <source>
        <dbReference type="ARBA" id="ARBA00022475"/>
    </source>
</evidence>
<protein>
    <submittedName>
        <fullName evidence="18">NHLM bacteriocin system ABC transporter peptidase/ATP-binding protein</fullName>
    </submittedName>
</protein>
<dbReference type="PROSITE" id="PS00211">
    <property type="entry name" value="ABC_TRANSPORTER_1"/>
    <property type="match status" value="1"/>
</dbReference>
<dbReference type="InterPro" id="IPR039421">
    <property type="entry name" value="Type_1_exporter"/>
</dbReference>
<dbReference type="GO" id="GO:0005524">
    <property type="term" value="F:ATP binding"/>
    <property type="evidence" value="ECO:0007669"/>
    <property type="project" value="UniProtKB-KW"/>
</dbReference>
<evidence type="ECO:0000256" key="11">
    <source>
        <dbReference type="ARBA" id="ARBA00043264"/>
    </source>
</evidence>
<dbReference type="SMART" id="SM00382">
    <property type="entry name" value="AAA"/>
    <property type="match status" value="1"/>
</dbReference>
<keyword evidence="7 18" id="KW-0067">ATP-binding</keyword>
<evidence type="ECO:0000256" key="8">
    <source>
        <dbReference type="ARBA" id="ARBA00022927"/>
    </source>
</evidence>
<keyword evidence="4 14" id="KW-0812">Transmembrane</keyword>
<organism evidence="18 19">
    <name type="scientific">Propioniferax innocua</name>
    <dbReference type="NCBI Taxonomy" id="1753"/>
    <lineage>
        <taxon>Bacteria</taxon>
        <taxon>Bacillati</taxon>
        <taxon>Actinomycetota</taxon>
        <taxon>Actinomycetes</taxon>
        <taxon>Propionibacteriales</taxon>
        <taxon>Propionibacteriaceae</taxon>
        <taxon>Propioniferax</taxon>
    </lineage>
</organism>
<keyword evidence="3" id="KW-1003">Cell membrane</keyword>
<feature type="transmembrane region" description="Helical" evidence="14">
    <location>
        <begin position="423"/>
        <end position="446"/>
    </location>
</feature>
<feature type="transmembrane region" description="Helical" evidence="14">
    <location>
        <begin position="202"/>
        <end position="224"/>
    </location>
</feature>
<evidence type="ECO:0000256" key="10">
    <source>
        <dbReference type="ARBA" id="ARBA00023136"/>
    </source>
</evidence>
<keyword evidence="11" id="KW-0080">Bacteriocin transport</keyword>
<dbReference type="SUPFAM" id="SSF90123">
    <property type="entry name" value="ABC transporter transmembrane region"/>
    <property type="match status" value="1"/>
</dbReference>
<dbReference type="InterPro" id="IPR036640">
    <property type="entry name" value="ABC1_TM_sf"/>
</dbReference>
<dbReference type="GO" id="GO:0034040">
    <property type="term" value="F:ATPase-coupled lipid transmembrane transporter activity"/>
    <property type="evidence" value="ECO:0007669"/>
    <property type="project" value="TreeGrafter"/>
</dbReference>
<comment type="similarity">
    <text evidence="12">Belongs to the ABC transporter superfamily. Lipid exporter (TC 3.A.1.106) family.</text>
</comment>
<keyword evidence="10 14" id="KW-0472">Membrane</keyword>
<dbReference type="OrthoDB" id="5166472at2"/>
<dbReference type="GO" id="GO:0043213">
    <property type="term" value="P:bacteriocin transport"/>
    <property type="evidence" value="ECO:0007669"/>
    <property type="project" value="UniProtKB-KW"/>
</dbReference>
<dbReference type="GO" id="GO:0006508">
    <property type="term" value="P:proteolysis"/>
    <property type="evidence" value="ECO:0007669"/>
    <property type="project" value="InterPro"/>
</dbReference>
<keyword evidence="2" id="KW-0813">Transport</keyword>
<dbReference type="PANTHER" id="PTHR24221:SF654">
    <property type="entry name" value="ATP-BINDING CASSETTE SUB-FAMILY B MEMBER 6"/>
    <property type="match status" value="1"/>
</dbReference>
<evidence type="ECO:0000256" key="12">
    <source>
        <dbReference type="ARBA" id="ARBA00061644"/>
    </source>
</evidence>
<accession>A0A542ZAG2</accession>
<evidence type="ECO:0000259" key="17">
    <source>
        <dbReference type="PROSITE" id="PS50990"/>
    </source>
</evidence>
<dbReference type="InterPro" id="IPR011527">
    <property type="entry name" value="ABC1_TM_dom"/>
</dbReference>
<feature type="transmembrane region" description="Helical" evidence="14">
    <location>
        <begin position="317"/>
        <end position="333"/>
    </location>
</feature>